<evidence type="ECO:0000256" key="1">
    <source>
        <dbReference type="SAM" id="MobiDB-lite"/>
    </source>
</evidence>
<feature type="compositionally biased region" description="Low complexity" evidence="1">
    <location>
        <begin position="391"/>
        <end position="404"/>
    </location>
</feature>
<keyword evidence="3" id="KW-1185">Reference proteome</keyword>
<feature type="compositionally biased region" description="Polar residues" evidence="1">
    <location>
        <begin position="167"/>
        <end position="181"/>
    </location>
</feature>
<feature type="compositionally biased region" description="Polar residues" evidence="1">
    <location>
        <begin position="196"/>
        <end position="208"/>
    </location>
</feature>
<feature type="compositionally biased region" description="Gly residues" evidence="1">
    <location>
        <begin position="44"/>
        <end position="54"/>
    </location>
</feature>
<feature type="compositionally biased region" description="Polar residues" evidence="1">
    <location>
        <begin position="249"/>
        <end position="261"/>
    </location>
</feature>
<feature type="compositionally biased region" description="Gly residues" evidence="1">
    <location>
        <begin position="635"/>
        <end position="648"/>
    </location>
</feature>
<feature type="compositionally biased region" description="Polar residues" evidence="1">
    <location>
        <begin position="552"/>
        <end position="585"/>
    </location>
</feature>
<feature type="compositionally biased region" description="Polar residues" evidence="1">
    <location>
        <begin position="733"/>
        <end position="756"/>
    </location>
</feature>
<organism evidence="2 3">
    <name type="scientific">Filobasidium floriforme</name>
    <dbReference type="NCBI Taxonomy" id="5210"/>
    <lineage>
        <taxon>Eukaryota</taxon>
        <taxon>Fungi</taxon>
        <taxon>Dikarya</taxon>
        <taxon>Basidiomycota</taxon>
        <taxon>Agaricomycotina</taxon>
        <taxon>Tremellomycetes</taxon>
        <taxon>Filobasidiales</taxon>
        <taxon>Filobasidiaceae</taxon>
        <taxon>Filobasidium</taxon>
    </lineage>
</organism>
<feature type="compositionally biased region" description="Basic and acidic residues" evidence="1">
    <location>
        <begin position="86"/>
        <end position="107"/>
    </location>
</feature>
<dbReference type="AlphaFoldDB" id="A0A8K0NPR3"/>
<feature type="compositionally biased region" description="Low complexity" evidence="1">
    <location>
        <begin position="267"/>
        <end position="291"/>
    </location>
</feature>
<evidence type="ECO:0000313" key="2">
    <source>
        <dbReference type="EMBL" id="KAG7531993.1"/>
    </source>
</evidence>
<feature type="region of interest" description="Disordered" evidence="1">
    <location>
        <begin position="1"/>
        <end position="814"/>
    </location>
</feature>
<protein>
    <submittedName>
        <fullName evidence="2">Uncharacterized protein</fullName>
    </submittedName>
</protein>
<feature type="compositionally biased region" description="Polar residues" evidence="1">
    <location>
        <begin position="405"/>
        <end position="438"/>
    </location>
</feature>
<feature type="compositionally biased region" description="Polar residues" evidence="1">
    <location>
        <begin position="371"/>
        <end position="390"/>
    </location>
</feature>
<feature type="compositionally biased region" description="Gly residues" evidence="1">
    <location>
        <begin position="128"/>
        <end position="143"/>
    </location>
</feature>
<comment type="caution">
    <text evidence="2">The sequence shown here is derived from an EMBL/GenBank/DDBJ whole genome shotgun (WGS) entry which is preliminary data.</text>
</comment>
<accession>A0A8K0NPR3</accession>
<reference evidence="2" key="1">
    <citation type="submission" date="2020-04" db="EMBL/GenBank/DDBJ databases">
        <title>Analysis of mating type loci in Filobasidium floriforme.</title>
        <authorList>
            <person name="Nowrousian M."/>
        </authorList>
    </citation>
    <scope>NUCLEOTIDE SEQUENCE</scope>
    <source>
        <strain evidence="2">CBS 6242</strain>
    </source>
</reference>
<feature type="compositionally biased region" description="Polar residues" evidence="1">
    <location>
        <begin position="803"/>
        <end position="814"/>
    </location>
</feature>
<feature type="compositionally biased region" description="Low complexity" evidence="1">
    <location>
        <begin position="220"/>
        <end position="243"/>
    </location>
</feature>
<gene>
    <name evidence="2" type="ORF">FFLO_03932</name>
</gene>
<proteinExistence type="predicted"/>
<evidence type="ECO:0000313" key="3">
    <source>
        <dbReference type="Proteomes" id="UP000812966"/>
    </source>
</evidence>
<name>A0A8K0NPR3_9TREE</name>
<sequence>MHPSRQALLGGGNNRNPPNSYDSPPHLHSQSPSYGSRQAIFNYGGPGPDSGGTLGSSTNSIPLAGRGRWGQSRLNAGVDLNVSFADHGEEKKKESQRTEPKERRGWGERSGGAAGSASDGNWRRASKVGGGETAAAGSGGEGDIWGTIPTTKQAEEKDDSGWGKPVQTDSGWGQTNQVQGQSRDEPSPGGWGRNDVPQSDQQQATSSGWDVPPPTDSSRPRSNASSSKSNKASAQSQFQSQQPFPQPNYQPRSQLHSQTQAPRHQQHQYQPSYQQQSQYQQQQPRSNQSYPEPAYIAPIRTESSGWYDYATPPPQLSGFSGLPTHNQSQPQLGVASGWGAPAPAPAPVPTSTGLPSSRGSRAIEIKDPKQINPSPSASRWNTPAGNQYLNQDQTQTIQQSTQTQLPHTHNEPQGTSSDWDTPATNIQRWTKSVDQASASRAPGSEPEVDGMDVRGSDVGWGSGGSEKSEKTDKDKDQDQNMGEAGDDGWGTGAKKGEKQEEGDGWGVTASTGGKEVQDDGWGRPVQVPDNGGWGVPTGDKAGQDDGWGKPIQVSNNANGGWDQSSTNRQTTGWGQPSTETQTTGWGTPAPPQRSTSGKSHADREREGASYPTRSPMDERQQLGPAAKGLIQRHLSGGGVGGGAGGKAASGGRKKPERPAPKTNPFDVAAGDIWSSLPAIDDDEVIKPPSDSESEPDSPTRKRTGSPKASMLPKPAEEDADIKSTAAEAADTPSRMSLASTDDNGSITVHPIQTSGYQADAPSKTGTDTQRSAPPAGMLIDFDTPEETFSPPNQQQEQRRPYDHTTSPASMMTRSSTLIDMDDMLELKTPITSPDRKWVGLDGQKDSNGLGHLAQGRSFQNALDLSQLSGMFESGYPRHH</sequence>
<dbReference type="Proteomes" id="UP000812966">
    <property type="component" value="Unassembled WGS sequence"/>
</dbReference>
<dbReference type="EMBL" id="JABELV010000077">
    <property type="protein sequence ID" value="KAG7531993.1"/>
    <property type="molecule type" value="Genomic_DNA"/>
</dbReference>
<feature type="compositionally biased region" description="Basic and acidic residues" evidence="1">
    <location>
        <begin position="466"/>
        <end position="478"/>
    </location>
</feature>